<protein>
    <recommendedName>
        <fullName evidence="8">CASP-like protein</fullName>
    </recommendedName>
</protein>
<dbReference type="PANTHER" id="PTHR36488:SF8">
    <property type="entry name" value="CASP-LIKE PROTEIN 1U1"/>
    <property type="match status" value="1"/>
</dbReference>
<feature type="transmembrane region" description="Helical" evidence="8">
    <location>
        <begin position="166"/>
        <end position="184"/>
    </location>
</feature>
<evidence type="ECO:0000256" key="7">
    <source>
        <dbReference type="ARBA" id="ARBA00023136"/>
    </source>
</evidence>
<evidence type="ECO:0000313" key="10">
    <source>
        <dbReference type="EMBL" id="KAL1543130.1"/>
    </source>
</evidence>
<feature type="transmembrane region" description="Helical" evidence="8">
    <location>
        <begin position="114"/>
        <end position="140"/>
    </location>
</feature>
<evidence type="ECO:0000256" key="5">
    <source>
        <dbReference type="ARBA" id="ARBA00022692"/>
    </source>
</evidence>
<dbReference type="Pfam" id="PF04535">
    <property type="entry name" value="CASP_dom"/>
    <property type="match status" value="1"/>
</dbReference>
<evidence type="ECO:0000256" key="2">
    <source>
        <dbReference type="ARBA" id="ARBA00007651"/>
    </source>
</evidence>
<comment type="subunit">
    <text evidence="3 8">Homodimer and heterodimers.</text>
</comment>
<evidence type="ECO:0000256" key="1">
    <source>
        <dbReference type="ARBA" id="ARBA00004651"/>
    </source>
</evidence>
<sequence>MASTATEVEKAAPPPVPAAKDSYAVADVVLRFLVFASGLAAVLVMVTSKETQVVAQIPIPPFLVRRAAKFNHSPAFVFFVAALSVAGFYGLITTLISLFALSKPGSHTRLVSHFIIFDVLLLGITAAATGAAGAVAYIGLKGNKHVQWNKICHVYGDFCKHVGGSVAVSLFGSVMLALLILLSVRSLSKKIPRHNHSH</sequence>
<name>A0ABD1GG89_SALDI</name>
<dbReference type="GO" id="GO:0005886">
    <property type="term" value="C:plasma membrane"/>
    <property type="evidence" value="ECO:0007669"/>
    <property type="project" value="UniProtKB-SubCell"/>
</dbReference>
<evidence type="ECO:0000256" key="8">
    <source>
        <dbReference type="RuleBase" id="RU361233"/>
    </source>
</evidence>
<keyword evidence="5 8" id="KW-0812">Transmembrane</keyword>
<dbReference type="AlphaFoldDB" id="A0ABD1GG89"/>
<gene>
    <name evidence="10" type="ORF">AAHA92_20142</name>
</gene>
<evidence type="ECO:0000256" key="6">
    <source>
        <dbReference type="ARBA" id="ARBA00022989"/>
    </source>
</evidence>
<evidence type="ECO:0000313" key="11">
    <source>
        <dbReference type="Proteomes" id="UP001567538"/>
    </source>
</evidence>
<dbReference type="NCBIfam" id="TIGR01569">
    <property type="entry name" value="A_tha_TIGR01569"/>
    <property type="match status" value="1"/>
</dbReference>
<keyword evidence="7 8" id="KW-0472">Membrane</keyword>
<comment type="caution">
    <text evidence="10">The sequence shown here is derived from an EMBL/GenBank/DDBJ whole genome shotgun (WGS) entry which is preliminary data.</text>
</comment>
<dbReference type="InterPro" id="IPR006459">
    <property type="entry name" value="CASP/CASPL"/>
</dbReference>
<comment type="similarity">
    <text evidence="2 8">Belongs to the Casparian strip membrane proteins (CASP) family.</text>
</comment>
<comment type="subcellular location">
    <subcellularLocation>
        <location evidence="1 8">Cell membrane</location>
        <topology evidence="1 8">Multi-pass membrane protein</topology>
    </subcellularLocation>
</comment>
<evidence type="ECO:0000256" key="3">
    <source>
        <dbReference type="ARBA" id="ARBA00011489"/>
    </source>
</evidence>
<evidence type="ECO:0000259" key="9">
    <source>
        <dbReference type="Pfam" id="PF04535"/>
    </source>
</evidence>
<proteinExistence type="inferred from homology"/>
<dbReference type="InterPro" id="IPR006702">
    <property type="entry name" value="CASP_dom"/>
</dbReference>
<feature type="transmembrane region" description="Helical" evidence="8">
    <location>
        <begin position="75"/>
        <end position="102"/>
    </location>
</feature>
<keyword evidence="4 8" id="KW-1003">Cell membrane</keyword>
<keyword evidence="6 8" id="KW-1133">Transmembrane helix</keyword>
<dbReference type="Proteomes" id="UP001567538">
    <property type="component" value="Unassembled WGS sequence"/>
</dbReference>
<organism evidence="10 11">
    <name type="scientific">Salvia divinorum</name>
    <name type="common">Maria pastora</name>
    <name type="synonym">Diviner's sage</name>
    <dbReference type="NCBI Taxonomy" id="28513"/>
    <lineage>
        <taxon>Eukaryota</taxon>
        <taxon>Viridiplantae</taxon>
        <taxon>Streptophyta</taxon>
        <taxon>Embryophyta</taxon>
        <taxon>Tracheophyta</taxon>
        <taxon>Spermatophyta</taxon>
        <taxon>Magnoliopsida</taxon>
        <taxon>eudicotyledons</taxon>
        <taxon>Gunneridae</taxon>
        <taxon>Pentapetalae</taxon>
        <taxon>asterids</taxon>
        <taxon>lamiids</taxon>
        <taxon>Lamiales</taxon>
        <taxon>Lamiaceae</taxon>
        <taxon>Nepetoideae</taxon>
        <taxon>Mentheae</taxon>
        <taxon>Salviinae</taxon>
        <taxon>Salvia</taxon>
        <taxon>Salvia subgen. Calosphace</taxon>
    </lineage>
</organism>
<feature type="transmembrane region" description="Helical" evidence="8">
    <location>
        <begin position="28"/>
        <end position="46"/>
    </location>
</feature>
<evidence type="ECO:0000256" key="4">
    <source>
        <dbReference type="ARBA" id="ARBA00022475"/>
    </source>
</evidence>
<keyword evidence="11" id="KW-1185">Reference proteome</keyword>
<dbReference type="InterPro" id="IPR044173">
    <property type="entry name" value="CASPL"/>
</dbReference>
<dbReference type="PANTHER" id="PTHR36488">
    <property type="entry name" value="CASP-LIKE PROTEIN 1U1"/>
    <property type="match status" value="1"/>
</dbReference>
<dbReference type="EMBL" id="JBEAFC010000008">
    <property type="protein sequence ID" value="KAL1543130.1"/>
    <property type="molecule type" value="Genomic_DNA"/>
</dbReference>
<reference evidence="10 11" key="1">
    <citation type="submission" date="2024-06" db="EMBL/GenBank/DDBJ databases">
        <title>A chromosome level genome sequence of Diviner's sage (Salvia divinorum).</title>
        <authorList>
            <person name="Ford S.A."/>
            <person name="Ro D.-K."/>
            <person name="Ness R.W."/>
            <person name="Phillips M.A."/>
        </authorList>
    </citation>
    <scope>NUCLEOTIDE SEQUENCE [LARGE SCALE GENOMIC DNA]</scope>
    <source>
        <strain evidence="10">SAF-2024a</strain>
        <tissue evidence="10">Leaf</tissue>
    </source>
</reference>
<accession>A0ABD1GG89</accession>
<feature type="domain" description="Casparian strip membrane protein" evidence="9">
    <location>
        <begin position="22"/>
        <end position="174"/>
    </location>
</feature>